<dbReference type="InterPro" id="IPR000522">
    <property type="entry name" value="ABC_transptr_permease_BtuC"/>
</dbReference>
<feature type="transmembrane region" description="Helical" evidence="8">
    <location>
        <begin position="212"/>
        <end position="238"/>
    </location>
</feature>
<dbReference type="CDD" id="cd06550">
    <property type="entry name" value="TM_ABC_iron-siderophores_like"/>
    <property type="match status" value="1"/>
</dbReference>
<feature type="transmembrane region" description="Helical" evidence="8">
    <location>
        <begin position="28"/>
        <end position="49"/>
    </location>
</feature>
<evidence type="ECO:0000256" key="7">
    <source>
        <dbReference type="ARBA" id="ARBA00023136"/>
    </source>
</evidence>
<keyword evidence="4" id="KW-1003">Cell membrane</keyword>
<evidence type="ECO:0000256" key="4">
    <source>
        <dbReference type="ARBA" id="ARBA00022475"/>
    </source>
</evidence>
<evidence type="ECO:0000256" key="6">
    <source>
        <dbReference type="ARBA" id="ARBA00022989"/>
    </source>
</evidence>
<dbReference type="PANTHER" id="PTHR30472:SF1">
    <property type="entry name" value="FE(3+) DICITRATE TRANSPORT SYSTEM PERMEASE PROTEIN FECC-RELATED"/>
    <property type="match status" value="1"/>
</dbReference>
<evidence type="ECO:0000256" key="1">
    <source>
        <dbReference type="ARBA" id="ARBA00004651"/>
    </source>
</evidence>
<evidence type="ECO:0000256" key="8">
    <source>
        <dbReference type="SAM" id="Phobius"/>
    </source>
</evidence>
<feature type="transmembrane region" description="Helical" evidence="8">
    <location>
        <begin position="81"/>
        <end position="98"/>
    </location>
</feature>
<feature type="transmembrane region" description="Helical" evidence="8">
    <location>
        <begin position="168"/>
        <end position="192"/>
    </location>
</feature>
<accession>A0ABT4TEI2</accession>
<dbReference type="SUPFAM" id="SSF81345">
    <property type="entry name" value="ABC transporter involved in vitamin B12 uptake, BtuC"/>
    <property type="match status" value="1"/>
</dbReference>
<gene>
    <name evidence="9" type="ORF">O4U47_00810</name>
</gene>
<keyword evidence="3" id="KW-0813">Transport</keyword>
<dbReference type="InterPro" id="IPR037294">
    <property type="entry name" value="ABC_BtuC-like"/>
</dbReference>
<sequence length="352" mass="34620">MPSASPARAAGPPSTPGFGAAVRARRTIGLAVLVGLLAACAAASLLIGARALPPGEVWRVLGTPDGGEASAVVWSLRLPRTAIGIAVGAALGTAGVLMQSHTRNPIADPGVLGVAHGAALGVVLGVFLLGLTEVSAFVWLAVAGALAASAAVFAIAAGGSRGPTPVTLVLAGAAMSALLGGLVSAIVLMDHASLEVYRFWRLGTLAGRPLDVLWQVLPFIAAGLALAAANAPGLNALALGDDVATALGQRVRLTRATGVAAIALLTGAATAAAGPIAFVGLAAPHLARAVAGPDHRWMLPLAAPAGACLVLAADIAGRVVRGSGEVEVGIVLAVLGAPFFIALVRRGRMIAP</sequence>
<keyword evidence="5 8" id="KW-0812">Transmembrane</keyword>
<evidence type="ECO:0000256" key="3">
    <source>
        <dbReference type="ARBA" id="ARBA00022448"/>
    </source>
</evidence>
<keyword evidence="6 8" id="KW-1133">Transmembrane helix</keyword>
<organism evidence="9 10">
    <name type="scientific">Nocardiopsis suaedae</name>
    <dbReference type="NCBI Taxonomy" id="3018444"/>
    <lineage>
        <taxon>Bacteria</taxon>
        <taxon>Bacillati</taxon>
        <taxon>Actinomycetota</taxon>
        <taxon>Actinomycetes</taxon>
        <taxon>Streptosporangiales</taxon>
        <taxon>Nocardiopsidaceae</taxon>
        <taxon>Nocardiopsis</taxon>
    </lineage>
</organism>
<dbReference type="PANTHER" id="PTHR30472">
    <property type="entry name" value="FERRIC ENTEROBACTIN TRANSPORT SYSTEM PERMEASE PROTEIN"/>
    <property type="match status" value="1"/>
</dbReference>
<dbReference type="Gene3D" id="1.10.3470.10">
    <property type="entry name" value="ABC transporter involved in vitamin B12 uptake, BtuC"/>
    <property type="match status" value="1"/>
</dbReference>
<comment type="caution">
    <text evidence="9">The sequence shown here is derived from an EMBL/GenBank/DDBJ whole genome shotgun (WGS) entry which is preliminary data.</text>
</comment>
<name>A0ABT4TEI2_9ACTN</name>
<comment type="similarity">
    <text evidence="2">Belongs to the binding-protein-dependent transport system permease family. FecCD subfamily.</text>
</comment>
<feature type="transmembrane region" description="Helical" evidence="8">
    <location>
        <begin position="136"/>
        <end position="156"/>
    </location>
</feature>
<evidence type="ECO:0000256" key="5">
    <source>
        <dbReference type="ARBA" id="ARBA00022692"/>
    </source>
</evidence>
<dbReference type="EMBL" id="JAQFWP010000001">
    <property type="protein sequence ID" value="MDA2803036.1"/>
    <property type="molecule type" value="Genomic_DNA"/>
</dbReference>
<evidence type="ECO:0000256" key="2">
    <source>
        <dbReference type="ARBA" id="ARBA00007935"/>
    </source>
</evidence>
<feature type="transmembrane region" description="Helical" evidence="8">
    <location>
        <begin position="297"/>
        <end position="316"/>
    </location>
</feature>
<dbReference type="Proteomes" id="UP001165685">
    <property type="component" value="Unassembled WGS sequence"/>
</dbReference>
<keyword evidence="10" id="KW-1185">Reference proteome</keyword>
<feature type="transmembrane region" description="Helical" evidence="8">
    <location>
        <begin position="259"/>
        <end position="285"/>
    </location>
</feature>
<dbReference type="Pfam" id="PF01032">
    <property type="entry name" value="FecCD"/>
    <property type="match status" value="1"/>
</dbReference>
<dbReference type="RefSeq" id="WP_270675072.1">
    <property type="nucleotide sequence ID" value="NZ_JAQFWP010000001.1"/>
</dbReference>
<evidence type="ECO:0000313" key="9">
    <source>
        <dbReference type="EMBL" id="MDA2803036.1"/>
    </source>
</evidence>
<proteinExistence type="inferred from homology"/>
<reference evidence="9" key="1">
    <citation type="submission" date="2023-01" db="EMBL/GenBank/DDBJ databases">
        <title>Draft genome sequence of Nocardiopsis sp. LSu2-4 isolated from halophytes.</title>
        <authorList>
            <person name="Duangmal K."/>
            <person name="Chantavorakit T."/>
        </authorList>
    </citation>
    <scope>NUCLEOTIDE SEQUENCE</scope>
    <source>
        <strain evidence="9">LSu2-4</strain>
    </source>
</reference>
<protein>
    <submittedName>
        <fullName evidence="9">Iron ABC transporter permease</fullName>
    </submittedName>
</protein>
<keyword evidence="7 8" id="KW-0472">Membrane</keyword>
<feature type="transmembrane region" description="Helical" evidence="8">
    <location>
        <begin position="110"/>
        <end position="130"/>
    </location>
</feature>
<feature type="transmembrane region" description="Helical" evidence="8">
    <location>
        <begin position="328"/>
        <end position="345"/>
    </location>
</feature>
<comment type="subcellular location">
    <subcellularLocation>
        <location evidence="1">Cell membrane</location>
        <topology evidence="1">Multi-pass membrane protein</topology>
    </subcellularLocation>
</comment>
<evidence type="ECO:0000313" key="10">
    <source>
        <dbReference type="Proteomes" id="UP001165685"/>
    </source>
</evidence>